<protein>
    <submittedName>
        <fullName evidence="1">Uncharacterized protein</fullName>
    </submittedName>
</protein>
<comment type="caution">
    <text evidence="1">The sequence shown here is derived from an EMBL/GenBank/DDBJ whole genome shotgun (WGS) entry which is preliminary data.</text>
</comment>
<dbReference type="EMBL" id="CM047904">
    <property type="protein sequence ID" value="KAJ0089622.1"/>
    <property type="molecule type" value="Genomic_DNA"/>
</dbReference>
<accession>A0ACC1ASJ7</accession>
<organism evidence="1 2">
    <name type="scientific">Pistacia atlantica</name>
    <dbReference type="NCBI Taxonomy" id="434234"/>
    <lineage>
        <taxon>Eukaryota</taxon>
        <taxon>Viridiplantae</taxon>
        <taxon>Streptophyta</taxon>
        <taxon>Embryophyta</taxon>
        <taxon>Tracheophyta</taxon>
        <taxon>Spermatophyta</taxon>
        <taxon>Magnoliopsida</taxon>
        <taxon>eudicotyledons</taxon>
        <taxon>Gunneridae</taxon>
        <taxon>Pentapetalae</taxon>
        <taxon>rosids</taxon>
        <taxon>malvids</taxon>
        <taxon>Sapindales</taxon>
        <taxon>Anacardiaceae</taxon>
        <taxon>Pistacia</taxon>
    </lineage>
</organism>
<keyword evidence="2" id="KW-1185">Reference proteome</keyword>
<name>A0ACC1ASJ7_9ROSI</name>
<evidence type="ECO:0000313" key="1">
    <source>
        <dbReference type="EMBL" id="KAJ0089622.1"/>
    </source>
</evidence>
<gene>
    <name evidence="1" type="ORF">Patl1_14899</name>
</gene>
<dbReference type="Proteomes" id="UP001164250">
    <property type="component" value="Chromosome 8"/>
</dbReference>
<reference evidence="2" key="1">
    <citation type="journal article" date="2023" name="G3 (Bethesda)">
        <title>Genome assembly and association tests identify interacting loci associated with vigor, precocity, and sex in interspecific pistachio rootstocks.</title>
        <authorList>
            <person name="Palmer W."/>
            <person name="Jacygrad E."/>
            <person name="Sagayaradj S."/>
            <person name="Cavanaugh K."/>
            <person name="Han R."/>
            <person name="Bertier L."/>
            <person name="Beede B."/>
            <person name="Kafkas S."/>
            <person name="Golino D."/>
            <person name="Preece J."/>
            <person name="Michelmore R."/>
        </authorList>
    </citation>
    <scope>NUCLEOTIDE SEQUENCE [LARGE SCALE GENOMIC DNA]</scope>
</reference>
<sequence>MAKQPIAYPPFNSPFATTSPAIELTLFDKAWTWPTETREAMTHVPKDFSEADISKREVASKIRKMKLYSPREEEEERRKGVFTRLGLHPYYPWNIKKKLTLSLFTWHIHIFFCH</sequence>
<proteinExistence type="predicted"/>
<evidence type="ECO:0000313" key="2">
    <source>
        <dbReference type="Proteomes" id="UP001164250"/>
    </source>
</evidence>